<dbReference type="AlphaFoldDB" id="A0A1F6CR02"/>
<reference evidence="2 3" key="1">
    <citation type="journal article" date="2016" name="Nat. Commun.">
        <title>Thousands of microbial genomes shed light on interconnected biogeochemical processes in an aquifer system.</title>
        <authorList>
            <person name="Anantharaman K."/>
            <person name="Brown C.T."/>
            <person name="Hug L.A."/>
            <person name="Sharon I."/>
            <person name="Castelle C.J."/>
            <person name="Probst A.J."/>
            <person name="Thomas B.C."/>
            <person name="Singh A."/>
            <person name="Wilkins M.J."/>
            <person name="Karaoz U."/>
            <person name="Brodie E.L."/>
            <person name="Williams K.H."/>
            <person name="Hubbard S.S."/>
            <person name="Banfield J.F."/>
        </authorList>
    </citation>
    <scope>NUCLEOTIDE SEQUENCE [LARGE SCALE GENOMIC DNA]</scope>
    <source>
        <strain evidence="3">RIFCSPLOWO2_12_FULL_64_10</strain>
    </source>
</reference>
<dbReference type="EMBL" id="MFKF01000178">
    <property type="protein sequence ID" value="OGG51565.1"/>
    <property type="molecule type" value="Genomic_DNA"/>
</dbReference>
<keyword evidence="1" id="KW-0175">Coiled coil</keyword>
<gene>
    <name evidence="2" type="ORF">A3F84_06380</name>
</gene>
<organism evidence="2 3">
    <name type="scientific">Handelsmanbacteria sp. (strain RIFCSPLOWO2_12_FULL_64_10)</name>
    <dbReference type="NCBI Taxonomy" id="1817868"/>
    <lineage>
        <taxon>Bacteria</taxon>
        <taxon>Candidatus Handelsmaniibacteriota</taxon>
    </lineage>
</organism>
<sequence length="61" mass="6776">MKRARPTYPELMAENAQLQRQVAELENLVRGLTQQVAEVLRNFGAVVEAVQIFPLKGAPKG</sequence>
<name>A0A1F6CR02_HANXR</name>
<protein>
    <submittedName>
        <fullName evidence="2">Uncharacterized protein</fullName>
    </submittedName>
</protein>
<comment type="caution">
    <text evidence="2">The sequence shown here is derived from an EMBL/GenBank/DDBJ whole genome shotgun (WGS) entry which is preliminary data.</text>
</comment>
<dbReference type="Proteomes" id="UP000178606">
    <property type="component" value="Unassembled WGS sequence"/>
</dbReference>
<evidence type="ECO:0000313" key="2">
    <source>
        <dbReference type="EMBL" id="OGG51565.1"/>
    </source>
</evidence>
<feature type="coiled-coil region" evidence="1">
    <location>
        <begin position="8"/>
        <end position="42"/>
    </location>
</feature>
<evidence type="ECO:0000256" key="1">
    <source>
        <dbReference type="SAM" id="Coils"/>
    </source>
</evidence>
<proteinExistence type="predicted"/>
<accession>A0A1F6CR02</accession>
<evidence type="ECO:0000313" key="3">
    <source>
        <dbReference type="Proteomes" id="UP000178606"/>
    </source>
</evidence>